<reference evidence="2 3" key="1">
    <citation type="submission" date="2016-07" db="EMBL/GenBank/DDBJ databases">
        <title>Pervasive Adenine N6-methylation of Active Genes in Fungi.</title>
        <authorList>
            <consortium name="DOE Joint Genome Institute"/>
            <person name="Mondo S.J."/>
            <person name="Dannebaum R.O."/>
            <person name="Kuo R.C."/>
            <person name="Labutti K."/>
            <person name="Haridas S."/>
            <person name="Kuo A."/>
            <person name="Salamov A."/>
            <person name="Ahrendt S.R."/>
            <person name="Lipzen A."/>
            <person name="Sullivan W."/>
            <person name="Andreopoulos W.B."/>
            <person name="Clum A."/>
            <person name="Lindquist E."/>
            <person name="Daum C."/>
            <person name="Ramamoorthy G.K."/>
            <person name="Gryganskyi A."/>
            <person name="Culley D."/>
            <person name="Magnuson J.K."/>
            <person name="James T.Y."/>
            <person name="O'Malley M.A."/>
            <person name="Stajich J.E."/>
            <person name="Spatafora J.W."/>
            <person name="Visel A."/>
            <person name="Grigoriev I.V."/>
        </authorList>
    </citation>
    <scope>NUCLEOTIDE SEQUENCE [LARGE SCALE GENOMIC DNA]</scope>
    <source>
        <strain evidence="2 3">NRRL 1336</strain>
    </source>
</reference>
<keyword evidence="3" id="KW-1185">Reference proteome</keyword>
<dbReference type="EMBL" id="MCGE01000009">
    <property type="protein sequence ID" value="ORZ17664.1"/>
    <property type="molecule type" value="Genomic_DNA"/>
</dbReference>
<proteinExistence type="predicted"/>
<gene>
    <name evidence="2" type="ORF">BCR42DRAFT_238105</name>
</gene>
<dbReference type="GO" id="GO:0016020">
    <property type="term" value="C:membrane"/>
    <property type="evidence" value="ECO:0007669"/>
    <property type="project" value="TreeGrafter"/>
</dbReference>
<dbReference type="OrthoDB" id="3853857at2759"/>
<feature type="domain" description="DAGKc" evidence="1">
    <location>
        <begin position="126"/>
        <end position="268"/>
    </location>
</feature>
<sequence>MLHTLKVYKVHQPVELVYDEAGLRITGDLHAHKKPKAGRTCGCIPLPPPKVSDPTLLPIDNTNLLQVLYNDQTHMIQIHAIIPQQPDKVDSPVDLYKFIYSVEKGQEQDCIDFCTTVMTGAYKGLLTKKRLKVLINPFGGQGKAKQIFESQVRPVFDAARCSVDVQYTEYQGHAIKIAQDLDIQSYDAIVTVSGDGVIHEVVNGFLQRPDARQAIRKVPLGVIPGGTGNALSICMLGEKQGFDPVMAAVQIIKGRSLALDLCSVTYDDHRYFSFLSQNYGITSYADLGTESMRWMGDARTVLGLLKEIMSGNSYGMEAAVHIVEDNKETIQSQYESAHTSATWIELAESGDGEDHRVVDTIPALTESVPEDWTKIDGKISFFLASKTPLLARGMLSHPYALPNDGLLDLLLVRGNYGVMKQLGVFDKVEKGDHLDSKIVRQLYKDNFFFKKKKIHSLSLFLFG</sequence>
<dbReference type="Gene3D" id="3.40.50.10330">
    <property type="entry name" value="Probable inorganic polyphosphate/atp-NAD kinase, domain 1"/>
    <property type="match status" value="1"/>
</dbReference>
<keyword evidence="2" id="KW-0418">Kinase</keyword>
<dbReference type="SUPFAM" id="SSF111331">
    <property type="entry name" value="NAD kinase/diacylglycerol kinase-like"/>
    <property type="match status" value="1"/>
</dbReference>
<evidence type="ECO:0000313" key="2">
    <source>
        <dbReference type="EMBL" id="ORZ17664.1"/>
    </source>
</evidence>
<dbReference type="AlphaFoldDB" id="A0A1X2IJD9"/>
<dbReference type="PANTHER" id="PTHR12358:SF31">
    <property type="entry name" value="ACYLGLYCEROL KINASE, MITOCHONDRIAL"/>
    <property type="match status" value="1"/>
</dbReference>
<keyword evidence="2" id="KW-0808">Transferase</keyword>
<accession>A0A1X2IJD9</accession>
<dbReference type="InterPro" id="IPR050187">
    <property type="entry name" value="Lipid_Phosphate_FormReg"/>
</dbReference>
<dbReference type="InterPro" id="IPR017438">
    <property type="entry name" value="ATP-NAD_kinase_N"/>
</dbReference>
<evidence type="ECO:0000259" key="1">
    <source>
        <dbReference type="PROSITE" id="PS50146"/>
    </source>
</evidence>
<comment type="caution">
    <text evidence="2">The sequence shown here is derived from an EMBL/GenBank/DDBJ whole genome shotgun (WGS) entry which is preliminary data.</text>
</comment>
<dbReference type="GO" id="GO:0046512">
    <property type="term" value="P:sphingosine biosynthetic process"/>
    <property type="evidence" value="ECO:0007669"/>
    <property type="project" value="TreeGrafter"/>
</dbReference>
<dbReference type="SMART" id="SM00046">
    <property type="entry name" value="DAGKc"/>
    <property type="match status" value="1"/>
</dbReference>
<organism evidence="2 3">
    <name type="scientific">Absidia repens</name>
    <dbReference type="NCBI Taxonomy" id="90262"/>
    <lineage>
        <taxon>Eukaryota</taxon>
        <taxon>Fungi</taxon>
        <taxon>Fungi incertae sedis</taxon>
        <taxon>Mucoromycota</taxon>
        <taxon>Mucoromycotina</taxon>
        <taxon>Mucoromycetes</taxon>
        <taxon>Mucorales</taxon>
        <taxon>Cunninghamellaceae</taxon>
        <taxon>Absidia</taxon>
    </lineage>
</organism>
<dbReference type="GO" id="GO:0001727">
    <property type="term" value="F:lipid kinase activity"/>
    <property type="evidence" value="ECO:0007669"/>
    <property type="project" value="TreeGrafter"/>
</dbReference>
<protein>
    <submittedName>
        <fullName evidence="2">ATP-NAD kinase-like domain-containing protein</fullName>
    </submittedName>
</protein>
<dbReference type="Pfam" id="PF00781">
    <property type="entry name" value="DAGK_cat"/>
    <property type="match status" value="1"/>
</dbReference>
<dbReference type="GO" id="GO:0005737">
    <property type="term" value="C:cytoplasm"/>
    <property type="evidence" value="ECO:0007669"/>
    <property type="project" value="TreeGrafter"/>
</dbReference>
<dbReference type="InterPro" id="IPR001206">
    <property type="entry name" value="Diacylglycerol_kinase_cat_dom"/>
</dbReference>
<dbReference type="Gene3D" id="2.60.200.40">
    <property type="match status" value="1"/>
</dbReference>
<name>A0A1X2IJD9_9FUNG</name>
<dbReference type="Proteomes" id="UP000193560">
    <property type="component" value="Unassembled WGS sequence"/>
</dbReference>
<evidence type="ECO:0000313" key="3">
    <source>
        <dbReference type="Proteomes" id="UP000193560"/>
    </source>
</evidence>
<dbReference type="STRING" id="90262.A0A1X2IJD9"/>
<dbReference type="PANTHER" id="PTHR12358">
    <property type="entry name" value="SPHINGOSINE KINASE"/>
    <property type="match status" value="1"/>
</dbReference>
<dbReference type="InterPro" id="IPR016064">
    <property type="entry name" value="NAD/diacylglycerol_kinase_sf"/>
</dbReference>
<dbReference type="GO" id="GO:0016773">
    <property type="term" value="F:phosphotransferase activity, alcohol group as acceptor"/>
    <property type="evidence" value="ECO:0007669"/>
    <property type="project" value="UniProtKB-ARBA"/>
</dbReference>
<dbReference type="PROSITE" id="PS50146">
    <property type="entry name" value="DAGK"/>
    <property type="match status" value="1"/>
</dbReference>